<dbReference type="RefSeq" id="WP_198572386.1">
    <property type="nucleotide sequence ID" value="NZ_CP132914.1"/>
</dbReference>
<dbReference type="Proteomes" id="UP001236800">
    <property type="component" value="Chromosome"/>
</dbReference>
<dbReference type="KEGG" id="sog:RA178_21195"/>
<dbReference type="SUPFAM" id="SSF49401">
    <property type="entry name" value="Bacterial adhesins"/>
    <property type="match status" value="1"/>
</dbReference>
<dbReference type="GeneID" id="301341755"/>
<reference evidence="2" key="1">
    <citation type="submission" date="2023-08" db="EMBL/GenBank/DDBJ databases">
        <title>Complete genome sequence of Shewanella oncorhynchi Z-P2, a siderophore putrebactin-producing bacterium.</title>
        <authorList>
            <person name="Zhang Y."/>
        </authorList>
    </citation>
    <scope>NUCLEOTIDE SEQUENCE</scope>
    <source>
        <strain evidence="2">Z-P2</strain>
    </source>
</reference>
<dbReference type="InterPro" id="IPR008966">
    <property type="entry name" value="Adhesion_dom_sf"/>
</dbReference>
<dbReference type="Gene3D" id="2.60.40.1090">
    <property type="entry name" value="Fimbrial-type adhesion domain"/>
    <property type="match status" value="1"/>
</dbReference>
<dbReference type="InterPro" id="IPR036937">
    <property type="entry name" value="Adhesion_dom_fimbrial_sf"/>
</dbReference>
<dbReference type="GO" id="GO:0009289">
    <property type="term" value="C:pilus"/>
    <property type="evidence" value="ECO:0007669"/>
    <property type="project" value="InterPro"/>
</dbReference>
<evidence type="ECO:0000313" key="2">
    <source>
        <dbReference type="EMBL" id="WMB72883.1"/>
    </source>
</evidence>
<gene>
    <name evidence="2" type="ORF">RA178_21195</name>
</gene>
<feature type="chain" id="PRO_5041267123" evidence="1">
    <location>
        <begin position="22"/>
        <end position="176"/>
    </location>
</feature>
<dbReference type="GO" id="GO:0043709">
    <property type="term" value="P:cell adhesion involved in single-species biofilm formation"/>
    <property type="evidence" value="ECO:0007669"/>
    <property type="project" value="TreeGrafter"/>
</dbReference>
<evidence type="ECO:0000256" key="1">
    <source>
        <dbReference type="SAM" id="SignalP"/>
    </source>
</evidence>
<proteinExistence type="predicted"/>
<sequence>MKKLTLSILVLGALFGTSVQANNTITFAGEVSDQTCEVAINGNAATPLVLLPTVSTVELATAGAVAGETPFTLSVSGCTVNATKALPIKTVFYSNNITAGGNLVNTGSATNVALQILESVGGAGIDLTIGNAIDGLNVAAGESSASHDFAVRYISETGSATAGRVISTVQYLITYL</sequence>
<keyword evidence="1" id="KW-0732">Signal</keyword>
<feature type="signal peptide" evidence="1">
    <location>
        <begin position="1"/>
        <end position="21"/>
    </location>
</feature>
<dbReference type="EMBL" id="CP132914">
    <property type="protein sequence ID" value="WMB72883.1"/>
    <property type="molecule type" value="Genomic_DNA"/>
</dbReference>
<dbReference type="InterPro" id="IPR050263">
    <property type="entry name" value="Bact_Fimbrial_Adh_Pro"/>
</dbReference>
<organism evidence="2">
    <name type="scientific">Shewanella oncorhynchi</name>
    <dbReference type="NCBI Taxonomy" id="2726434"/>
    <lineage>
        <taxon>Bacteria</taxon>
        <taxon>Pseudomonadati</taxon>
        <taxon>Pseudomonadota</taxon>
        <taxon>Gammaproteobacteria</taxon>
        <taxon>Alteromonadales</taxon>
        <taxon>Shewanellaceae</taxon>
        <taxon>Shewanella</taxon>
    </lineage>
</organism>
<accession>A0AA50KD16</accession>
<dbReference type="PANTHER" id="PTHR33420:SF10">
    <property type="entry name" value="FIMBRIAE MAJOR SUBUNIT"/>
    <property type="match status" value="1"/>
</dbReference>
<protein>
    <submittedName>
        <fullName evidence="2">Fimbrial protein</fullName>
    </submittedName>
</protein>
<dbReference type="PANTHER" id="PTHR33420">
    <property type="entry name" value="FIMBRIAL SUBUNIT ELFA-RELATED"/>
    <property type="match status" value="1"/>
</dbReference>
<dbReference type="AlphaFoldDB" id="A0AA50KD16"/>
<name>A0AA50KD16_9GAMM</name>